<dbReference type="SUPFAM" id="SSF46785">
    <property type="entry name" value="Winged helix' DNA-binding domain"/>
    <property type="match status" value="1"/>
</dbReference>
<dbReference type="Pfam" id="PF00126">
    <property type="entry name" value="HTH_1"/>
    <property type="match status" value="1"/>
</dbReference>
<dbReference type="AlphaFoldDB" id="A0A1I2GTG1"/>
<evidence type="ECO:0000259" key="6">
    <source>
        <dbReference type="PROSITE" id="PS50931"/>
    </source>
</evidence>
<dbReference type="GO" id="GO:0003700">
    <property type="term" value="F:DNA-binding transcription factor activity"/>
    <property type="evidence" value="ECO:0007669"/>
    <property type="project" value="InterPro"/>
</dbReference>
<keyword evidence="4" id="KW-0804">Transcription</keyword>
<dbReference type="Gene3D" id="3.40.190.10">
    <property type="entry name" value="Periplasmic binding protein-like II"/>
    <property type="match status" value="2"/>
</dbReference>
<dbReference type="SUPFAM" id="SSF53850">
    <property type="entry name" value="Periplasmic binding protein-like II"/>
    <property type="match status" value="1"/>
</dbReference>
<dbReference type="InterPro" id="IPR036388">
    <property type="entry name" value="WH-like_DNA-bd_sf"/>
</dbReference>
<dbReference type="CDD" id="cd08445">
    <property type="entry name" value="PBP2_BenM_CatM_CatR"/>
    <property type="match status" value="1"/>
</dbReference>
<feature type="region of interest" description="Disordered" evidence="5">
    <location>
        <begin position="309"/>
        <end position="342"/>
    </location>
</feature>
<evidence type="ECO:0000256" key="2">
    <source>
        <dbReference type="ARBA" id="ARBA00023015"/>
    </source>
</evidence>
<keyword evidence="8" id="KW-1185">Reference proteome</keyword>
<comment type="similarity">
    <text evidence="1">Belongs to the LysR transcriptional regulatory family.</text>
</comment>
<keyword evidence="2" id="KW-0805">Transcription regulation</keyword>
<evidence type="ECO:0000256" key="1">
    <source>
        <dbReference type="ARBA" id="ARBA00009437"/>
    </source>
</evidence>
<dbReference type="PANTHER" id="PTHR30346:SF17">
    <property type="entry name" value="LYSR FAMILY TRANSCRIPTIONAL REGULATOR"/>
    <property type="match status" value="1"/>
</dbReference>
<evidence type="ECO:0000256" key="3">
    <source>
        <dbReference type="ARBA" id="ARBA00023125"/>
    </source>
</evidence>
<organism evidence="7 8">
    <name type="scientific">Paracidovorax wautersii</name>
    <dbReference type="NCBI Taxonomy" id="1177982"/>
    <lineage>
        <taxon>Bacteria</taxon>
        <taxon>Pseudomonadati</taxon>
        <taxon>Pseudomonadota</taxon>
        <taxon>Betaproteobacteria</taxon>
        <taxon>Burkholderiales</taxon>
        <taxon>Comamonadaceae</taxon>
        <taxon>Paracidovorax</taxon>
    </lineage>
</organism>
<gene>
    <name evidence="7" type="ORF">SAMN04489711_11715</name>
</gene>
<feature type="compositionally biased region" description="Low complexity" evidence="5">
    <location>
        <begin position="309"/>
        <end position="319"/>
    </location>
</feature>
<dbReference type="STRING" id="1177982.SAMN04489711_11715"/>
<dbReference type="PRINTS" id="PR00039">
    <property type="entry name" value="HTHLYSR"/>
</dbReference>
<dbReference type="GO" id="GO:0032993">
    <property type="term" value="C:protein-DNA complex"/>
    <property type="evidence" value="ECO:0007669"/>
    <property type="project" value="TreeGrafter"/>
</dbReference>
<dbReference type="GO" id="GO:0003677">
    <property type="term" value="F:DNA binding"/>
    <property type="evidence" value="ECO:0007669"/>
    <property type="project" value="UniProtKB-KW"/>
</dbReference>
<feature type="domain" description="HTH lysR-type" evidence="6">
    <location>
        <begin position="1"/>
        <end position="58"/>
    </location>
</feature>
<protein>
    <submittedName>
        <fullName evidence="7">DNA-binding transcriptional regulator, LysR family</fullName>
    </submittedName>
</protein>
<dbReference type="InterPro" id="IPR036390">
    <property type="entry name" value="WH_DNA-bd_sf"/>
</dbReference>
<dbReference type="InterPro" id="IPR000847">
    <property type="entry name" value="LysR_HTH_N"/>
</dbReference>
<dbReference type="RefSeq" id="WP_092941203.1">
    <property type="nucleotide sequence ID" value="NZ_FONX01000017.1"/>
</dbReference>
<name>A0A1I2GTG1_9BURK</name>
<dbReference type="PROSITE" id="PS50931">
    <property type="entry name" value="HTH_LYSR"/>
    <property type="match status" value="1"/>
</dbReference>
<dbReference type="OrthoDB" id="5292387at2"/>
<accession>A0A1I2GTG1</accession>
<keyword evidence="3 7" id="KW-0238">DNA-binding</keyword>
<dbReference type="Pfam" id="PF03466">
    <property type="entry name" value="LysR_substrate"/>
    <property type="match status" value="1"/>
</dbReference>
<evidence type="ECO:0000313" key="8">
    <source>
        <dbReference type="Proteomes" id="UP000199119"/>
    </source>
</evidence>
<evidence type="ECO:0000256" key="5">
    <source>
        <dbReference type="SAM" id="MobiDB-lite"/>
    </source>
</evidence>
<dbReference type="Proteomes" id="UP000199119">
    <property type="component" value="Unassembled WGS sequence"/>
</dbReference>
<evidence type="ECO:0000256" key="4">
    <source>
        <dbReference type="ARBA" id="ARBA00023163"/>
    </source>
</evidence>
<sequence length="342" mass="37841">MDLRQLRYFVAVATTRNFTRAAEEMHIAQPPLSRQIQLLEEELGVQLIQRNSRPVRLTEAGRLFHEQSLQVLQRVDQMKMSARQAGRHLRQSISIGYVGSTLYGGLPMLVRMFRQRYPDTDVHLVDLSSVQQISELKTGRIDLGFGRIRTNDTSVARTVLREERLVLAMPPGSPLAADRGRVSLREVAHQRLIVFPKEPRPSYADHVLGLLHDQGIPLAEIHEVRELQAALGLVAAEMGVCIVPAAARMRTDLAYRLIEDEGATSPIILSHRLNDDSWYVAAVKQLIAEMYAQNPPWLDFDTNAFPAQNAAGLPQAAGAPGRGKPRARQRGGPPAGGAGPAQ</sequence>
<proteinExistence type="inferred from homology"/>
<dbReference type="EMBL" id="FONX01000017">
    <property type="protein sequence ID" value="SFF21224.1"/>
    <property type="molecule type" value="Genomic_DNA"/>
</dbReference>
<feature type="compositionally biased region" description="Gly residues" evidence="5">
    <location>
        <begin position="333"/>
        <end position="342"/>
    </location>
</feature>
<reference evidence="8" key="1">
    <citation type="submission" date="2016-10" db="EMBL/GenBank/DDBJ databases">
        <authorList>
            <person name="Varghese N."/>
            <person name="Submissions S."/>
        </authorList>
    </citation>
    <scope>NUCLEOTIDE SEQUENCE [LARGE SCALE GENOMIC DNA]</scope>
    <source>
        <strain evidence="8">DSM 27981</strain>
    </source>
</reference>
<dbReference type="Gene3D" id="1.10.10.10">
    <property type="entry name" value="Winged helix-like DNA-binding domain superfamily/Winged helix DNA-binding domain"/>
    <property type="match status" value="1"/>
</dbReference>
<dbReference type="PANTHER" id="PTHR30346">
    <property type="entry name" value="TRANSCRIPTIONAL DUAL REGULATOR HCAR-RELATED"/>
    <property type="match status" value="1"/>
</dbReference>
<dbReference type="FunFam" id="1.10.10.10:FF:000001">
    <property type="entry name" value="LysR family transcriptional regulator"/>
    <property type="match status" value="1"/>
</dbReference>
<evidence type="ECO:0000313" key="7">
    <source>
        <dbReference type="EMBL" id="SFF21224.1"/>
    </source>
</evidence>
<dbReference type="InterPro" id="IPR005119">
    <property type="entry name" value="LysR_subst-bd"/>
</dbReference>